<dbReference type="SUPFAM" id="SSF51120">
    <property type="entry name" value="beta-Roll"/>
    <property type="match status" value="1"/>
</dbReference>
<dbReference type="EMBL" id="CP011125">
    <property type="protein sequence ID" value="AKF04889.1"/>
    <property type="molecule type" value="Genomic_DNA"/>
</dbReference>
<reference evidence="1 2" key="1">
    <citation type="submission" date="2015-03" db="EMBL/GenBank/DDBJ databases">
        <title>Genome assembly of Sandaracinus amylolyticus DSM 53668.</title>
        <authorList>
            <person name="Sharma G."/>
            <person name="Subramanian S."/>
        </authorList>
    </citation>
    <scope>NUCLEOTIDE SEQUENCE [LARGE SCALE GENOMIC DNA]</scope>
    <source>
        <strain evidence="1 2">DSM 53668</strain>
    </source>
</reference>
<organism evidence="1 2">
    <name type="scientific">Sandaracinus amylolyticus</name>
    <dbReference type="NCBI Taxonomy" id="927083"/>
    <lineage>
        <taxon>Bacteria</taxon>
        <taxon>Pseudomonadati</taxon>
        <taxon>Myxococcota</taxon>
        <taxon>Polyangia</taxon>
        <taxon>Polyangiales</taxon>
        <taxon>Sandaracinaceae</taxon>
        <taxon>Sandaracinus</taxon>
    </lineage>
</organism>
<name>A0A0F6SEB2_9BACT</name>
<evidence type="ECO:0000313" key="1">
    <source>
        <dbReference type="EMBL" id="AKF04889.1"/>
    </source>
</evidence>
<dbReference type="InterPro" id="IPR011049">
    <property type="entry name" value="Serralysin-like_metalloprot_C"/>
</dbReference>
<gene>
    <name evidence="1" type="ORF">DB32_002038</name>
</gene>
<evidence type="ECO:0000313" key="2">
    <source>
        <dbReference type="Proteomes" id="UP000034883"/>
    </source>
</evidence>
<keyword evidence="2" id="KW-1185">Reference proteome</keyword>
<dbReference type="AlphaFoldDB" id="A0A0F6SEB2"/>
<proteinExistence type="predicted"/>
<dbReference type="KEGG" id="samy:DB32_002038"/>
<accession>A0A0F6SEB2</accession>
<protein>
    <submittedName>
        <fullName evidence="1">Uncharacterized protein</fullName>
    </submittedName>
</protein>
<sequence>MADSGFDVMCGFAGDDSLRGDLDDSSDAFECMYGGAGSDARWADWRISYTPNDWDQSSDCETNRGGLPVFTAGCEAFAALCQAERAPDLTSRFY</sequence>
<dbReference type="Proteomes" id="UP000034883">
    <property type="component" value="Chromosome"/>
</dbReference>